<evidence type="ECO:0000256" key="9">
    <source>
        <dbReference type="SAM" id="MobiDB-lite"/>
    </source>
</evidence>
<dbReference type="SMART" id="SM00109">
    <property type="entry name" value="C1"/>
    <property type="match status" value="1"/>
</dbReference>
<feature type="compositionally biased region" description="Basic and acidic residues" evidence="9">
    <location>
        <begin position="902"/>
        <end position="914"/>
    </location>
</feature>
<dbReference type="PROSITE" id="PS50219">
    <property type="entry name" value="CNH"/>
    <property type="match status" value="1"/>
</dbReference>
<evidence type="ECO:0000256" key="1">
    <source>
        <dbReference type="ARBA" id="ARBA00022527"/>
    </source>
</evidence>
<feature type="coiled-coil region" evidence="8">
    <location>
        <begin position="828"/>
        <end position="862"/>
    </location>
</feature>
<accession>A0A8C8CKL6</accession>
<dbReference type="CDD" id="cd20814">
    <property type="entry name" value="CRIK"/>
    <property type="match status" value="1"/>
</dbReference>
<keyword evidence="2" id="KW-0597">Phosphoprotein</keyword>
<feature type="region of interest" description="Disordered" evidence="9">
    <location>
        <begin position="1485"/>
        <end position="1506"/>
    </location>
</feature>
<dbReference type="Pfam" id="PF00780">
    <property type="entry name" value="CNH"/>
    <property type="match status" value="1"/>
</dbReference>
<dbReference type="FunFam" id="2.30.29.30:FF:000081">
    <property type="entry name" value="Citron rho-interacting serine/threonine kinase"/>
    <property type="match status" value="1"/>
</dbReference>
<evidence type="ECO:0000256" key="8">
    <source>
        <dbReference type="SAM" id="Coils"/>
    </source>
</evidence>
<reference evidence="13" key="1">
    <citation type="submission" date="2025-08" db="UniProtKB">
        <authorList>
            <consortium name="Ensembl"/>
        </authorList>
    </citation>
    <scope>IDENTIFICATION</scope>
</reference>
<dbReference type="Gene3D" id="2.30.29.30">
    <property type="entry name" value="Pleckstrin-homology domain (PH domain)/Phosphotyrosine-binding domain (PTB)"/>
    <property type="match status" value="1"/>
</dbReference>
<evidence type="ECO:0000259" key="11">
    <source>
        <dbReference type="PROSITE" id="PS50081"/>
    </source>
</evidence>
<evidence type="ECO:0000256" key="7">
    <source>
        <dbReference type="ARBA" id="ARBA00048679"/>
    </source>
</evidence>
<gene>
    <name evidence="13" type="primary">cita</name>
</gene>
<keyword evidence="4" id="KW-0808">Transferase</keyword>
<evidence type="ECO:0000256" key="6">
    <source>
        <dbReference type="ARBA" id="ARBA00047899"/>
    </source>
</evidence>
<feature type="compositionally biased region" description="Basic and acidic residues" evidence="9">
    <location>
        <begin position="1531"/>
        <end position="1568"/>
    </location>
</feature>
<dbReference type="Pfam" id="PF00169">
    <property type="entry name" value="PH"/>
    <property type="match status" value="1"/>
</dbReference>
<dbReference type="PANTHER" id="PTHR22988">
    <property type="entry name" value="MYOTONIC DYSTROPHY S/T KINASE-RELATED"/>
    <property type="match status" value="1"/>
</dbReference>
<keyword evidence="8" id="KW-0175">Coiled coil</keyword>
<dbReference type="SMART" id="SM00233">
    <property type="entry name" value="PH"/>
    <property type="match status" value="1"/>
</dbReference>
<dbReference type="InterPro" id="IPR002219">
    <property type="entry name" value="PKC_DAG/PE"/>
</dbReference>
<feature type="domain" description="CNH" evidence="12">
    <location>
        <begin position="1152"/>
        <end position="1460"/>
    </location>
</feature>
<feature type="domain" description="PH" evidence="10">
    <location>
        <begin position="1006"/>
        <end position="1124"/>
    </location>
</feature>
<dbReference type="InterPro" id="IPR050839">
    <property type="entry name" value="Rho-assoc_Ser/Thr_Kinase"/>
</dbReference>
<dbReference type="FunFam" id="3.30.60.20:FF:000018">
    <property type="entry name" value="Citron rho-interacting serine/threonine kinase"/>
    <property type="match status" value="1"/>
</dbReference>
<evidence type="ECO:0000313" key="13">
    <source>
        <dbReference type="Ensembl" id="ENSOTSP00005009572.2"/>
    </source>
</evidence>
<feature type="compositionally biased region" description="Low complexity" evidence="9">
    <location>
        <begin position="891"/>
        <end position="901"/>
    </location>
</feature>
<evidence type="ECO:0000259" key="12">
    <source>
        <dbReference type="PROSITE" id="PS50219"/>
    </source>
</evidence>
<evidence type="ECO:0000256" key="2">
    <source>
        <dbReference type="ARBA" id="ARBA00022553"/>
    </source>
</evidence>
<feature type="region of interest" description="Disordered" evidence="9">
    <location>
        <begin position="209"/>
        <end position="228"/>
    </location>
</feature>
<feature type="compositionally biased region" description="Polar residues" evidence="9">
    <location>
        <begin position="1587"/>
        <end position="1607"/>
    </location>
</feature>
<keyword evidence="14" id="KW-1185">Reference proteome</keyword>
<evidence type="ECO:0000256" key="5">
    <source>
        <dbReference type="ARBA" id="ARBA00022833"/>
    </source>
</evidence>
<organism evidence="13 14">
    <name type="scientific">Oncorhynchus tshawytscha</name>
    <name type="common">Chinook salmon</name>
    <name type="synonym">Salmo tshawytscha</name>
    <dbReference type="NCBI Taxonomy" id="74940"/>
    <lineage>
        <taxon>Eukaryota</taxon>
        <taxon>Metazoa</taxon>
        <taxon>Chordata</taxon>
        <taxon>Craniata</taxon>
        <taxon>Vertebrata</taxon>
        <taxon>Euteleostomi</taxon>
        <taxon>Actinopterygii</taxon>
        <taxon>Neopterygii</taxon>
        <taxon>Teleostei</taxon>
        <taxon>Protacanthopterygii</taxon>
        <taxon>Salmoniformes</taxon>
        <taxon>Salmonidae</taxon>
        <taxon>Salmoninae</taxon>
        <taxon>Oncorhynchus</taxon>
    </lineage>
</organism>
<dbReference type="PROSITE" id="PS00479">
    <property type="entry name" value="ZF_DAG_PE_1"/>
    <property type="match status" value="1"/>
</dbReference>
<evidence type="ECO:0000256" key="4">
    <source>
        <dbReference type="ARBA" id="ARBA00022777"/>
    </source>
</evidence>
<comment type="catalytic activity">
    <reaction evidence="6">
        <text>L-threonyl-[protein] + ATP = O-phospho-L-threonyl-[protein] + ADP + H(+)</text>
        <dbReference type="Rhea" id="RHEA:46608"/>
        <dbReference type="Rhea" id="RHEA-COMP:11060"/>
        <dbReference type="Rhea" id="RHEA-COMP:11605"/>
        <dbReference type="ChEBI" id="CHEBI:15378"/>
        <dbReference type="ChEBI" id="CHEBI:30013"/>
        <dbReference type="ChEBI" id="CHEBI:30616"/>
        <dbReference type="ChEBI" id="CHEBI:61977"/>
        <dbReference type="ChEBI" id="CHEBI:456216"/>
        <dbReference type="EC" id="2.7.11.1"/>
    </reaction>
</comment>
<dbReference type="PANTHER" id="PTHR22988:SF71">
    <property type="entry name" value="CITRON RHO-INTERACTING KINASE"/>
    <property type="match status" value="1"/>
</dbReference>
<dbReference type="PROSITE" id="PS50003">
    <property type="entry name" value="PH_DOMAIN"/>
    <property type="match status" value="1"/>
</dbReference>
<comment type="catalytic activity">
    <reaction evidence="7">
        <text>L-seryl-[protein] + ATP = O-phospho-L-seryl-[protein] + ADP + H(+)</text>
        <dbReference type="Rhea" id="RHEA:17989"/>
        <dbReference type="Rhea" id="RHEA-COMP:9863"/>
        <dbReference type="Rhea" id="RHEA-COMP:11604"/>
        <dbReference type="ChEBI" id="CHEBI:15378"/>
        <dbReference type="ChEBI" id="CHEBI:29999"/>
        <dbReference type="ChEBI" id="CHEBI:30616"/>
        <dbReference type="ChEBI" id="CHEBI:83421"/>
        <dbReference type="ChEBI" id="CHEBI:456216"/>
        <dbReference type="EC" id="2.7.11.1"/>
    </reaction>
</comment>
<dbReference type="InterPro" id="IPR001180">
    <property type="entry name" value="CNH_dom"/>
</dbReference>
<keyword evidence="4" id="KW-0418">Kinase</keyword>
<dbReference type="SUPFAM" id="SSF50729">
    <property type="entry name" value="PH domain-like"/>
    <property type="match status" value="1"/>
</dbReference>
<dbReference type="GO" id="GO:0046872">
    <property type="term" value="F:metal ion binding"/>
    <property type="evidence" value="ECO:0007669"/>
    <property type="project" value="UniProtKB-KW"/>
</dbReference>
<reference evidence="13" key="2">
    <citation type="submission" date="2025-09" db="UniProtKB">
        <authorList>
            <consortium name="Ensembl"/>
        </authorList>
    </citation>
    <scope>IDENTIFICATION</scope>
</reference>
<dbReference type="InterPro" id="IPR046349">
    <property type="entry name" value="C1-like_sf"/>
</dbReference>
<dbReference type="GO" id="GO:0004674">
    <property type="term" value="F:protein serine/threonine kinase activity"/>
    <property type="evidence" value="ECO:0007669"/>
    <property type="project" value="UniProtKB-KW"/>
</dbReference>
<dbReference type="SUPFAM" id="SSF57889">
    <property type="entry name" value="Cysteine-rich domain"/>
    <property type="match status" value="1"/>
</dbReference>
<feature type="domain" description="Phorbol-ester/DAG-type" evidence="11">
    <location>
        <begin position="925"/>
        <end position="974"/>
    </location>
</feature>
<feature type="region of interest" description="Disordered" evidence="9">
    <location>
        <begin position="1518"/>
        <end position="1607"/>
    </location>
</feature>
<sequence>MEQEISRFQRKMTDLESVLHQKDVELKASENQRTILEQDLATYITECSSLKRSLEAARVEVSQEDDKALQLLHDIREQSSKLQEIKEQEYHAQLEEMQVTIRQLEEDLSAARRRSDLYESELRDSRNTSEELKRKAVDYQQRIQKAKEQGKAEVEELLSKLEKTNAEQQVKILELQDKLSKAVKASTEATELLQNIRQAKERLEQELERLRGKADPSDSLRRRLRETEEGRKTLENQVKRLEMVERRENKLKDDIQTKSQQIQQMADKILELEENLRETQSTAQRMEAHLVQKERLYEDKIKVLEAQMKVDLADKESLESKRAQHEEEAREKCKLLSEQKATINAMDSKMKNLEQRITELSEANKLAANSSIYTQKNMKAQEEMISELRQQKFYLESQAGKLEAQNAKLEEHLEKMSQQEQSKRSRLLELETRLREMGLEHEEQKLEIKRQVTELTLSLQERESQISGLQAARHALENQLQQAKTELEDTTAEAEEEITALRAHRDEIQRKFDALRDSCSVITDLEEQLTQLSQENAELNRQNFYLSKQLDEATDETDDRLQLGQDVDRLRREVADREMHLNNQKQNIETLKTTCSMLEEQVVELESLNDELLEKERQWEAWRGALEDEKNQAERRTRDMQRLMDNEKQNRLRADQRSTESRQAVELAVREHTAEIVALQQALKEQRLKAESLSDTLNDLEKKHAMLEMNARTLQQKLETERELKQRLMDEQGKLQQQMDLQKSHIFRLTQGLQEALDQTDLLKTERTDLEYQLENIQAVYSHEKVKMEGTISQQTKLIDFLQAKMDQPTKKKKPALPMQYSDMKVALEKERTRCSDLEDALQKMRIELRSLREEAAHFKASEHAPATPASARQQILMSAIVKSPERQPNPSSLLAPSSSARCKESSTPEEYGRRVKERMHHNIPHRFTVGLNMRATKCSVCLDTVHFGRQAATCLECNTLCHPKCSPCLPATCGLPAEYATHFSEALCREKASSPALQLKEAAGHVRLEGWMKQPRNSKRGQQGWERKYVVLDGTKVSIYDAEPREGTPEEEFELCLPDGEVTIHGAVGASELINTAKSDTPYILKLESHPHTTCWPGQSLYFMAPSFPDKQRWVAVLESVVAGSRGSKDKVEADAKLLGNSLLKLEGDDRLDINCTLPLTDQIVLVGSEEGLYALNVIKNSLTHIPGLASVFQIQIIKEHDKLLIITGEERALCLVEIKKVKQSLSQSHLPAQPELSPYIFETVKGCHLFSSGKIENGTCICAAMPNKITILRYNDSLNKFCIRKEIETSEPCSCIHFTGYSIIIGTNKFYEMEMKQYVLPGYFLYNWLIDWCGDLSLAEFLDKNDVTLASAIFAASSHSFPISIIQVTQAPQKDEYLLCFHEFGVFVDAYGRRSRSEDIKWSRLPLSFAYREPYLFVTYFNSLDVIEVQGHSALGAHSYAHLDIPNPRYLGPAISSGAIYLASSYQNKLRVICCKGNLGQEGELQRNGSGRRSGLILASRGPPSYNEHITKRLAASPALHSDPGTPRRYREARTEFRRDKSPGRPPHSVEREKSPSGRMMMDPRLRSPGRGFEEQQPGVRQRLHTSSGRTPLTTVNKVWDQSSV</sequence>
<dbReference type="InterPro" id="IPR011993">
    <property type="entry name" value="PH-like_dom_sf"/>
</dbReference>
<evidence type="ECO:0000313" key="14">
    <source>
        <dbReference type="Proteomes" id="UP000694402"/>
    </source>
</evidence>
<evidence type="ECO:0008006" key="15">
    <source>
        <dbReference type="Google" id="ProtNLM"/>
    </source>
</evidence>
<dbReference type="GeneTree" id="ENSGT01030000234517"/>
<protein>
    <recommendedName>
        <fullName evidence="15">Citron Rho-interacting kinase</fullName>
    </recommendedName>
</protein>
<dbReference type="Proteomes" id="UP000694402">
    <property type="component" value="Unassembled WGS sequence"/>
</dbReference>
<keyword evidence="5" id="KW-0862">Zinc</keyword>
<feature type="region of interest" description="Disordered" evidence="9">
    <location>
        <begin position="883"/>
        <end position="914"/>
    </location>
</feature>
<dbReference type="InterPro" id="IPR001849">
    <property type="entry name" value="PH_domain"/>
</dbReference>
<evidence type="ECO:0000259" key="10">
    <source>
        <dbReference type="PROSITE" id="PS50003"/>
    </source>
</evidence>
<evidence type="ECO:0000256" key="3">
    <source>
        <dbReference type="ARBA" id="ARBA00022723"/>
    </source>
</evidence>
<keyword evidence="1" id="KW-0723">Serine/threonine-protein kinase</keyword>
<dbReference type="SMART" id="SM00036">
    <property type="entry name" value="CNH"/>
    <property type="match status" value="1"/>
</dbReference>
<dbReference type="Gene3D" id="3.30.60.20">
    <property type="match status" value="1"/>
</dbReference>
<feature type="coiled-coil region" evidence="8">
    <location>
        <begin position="395"/>
        <end position="738"/>
    </location>
</feature>
<keyword evidence="3" id="KW-0479">Metal-binding</keyword>
<name>A0A8C8CKL6_ONCTS</name>
<dbReference type="PROSITE" id="PS50081">
    <property type="entry name" value="ZF_DAG_PE_2"/>
    <property type="match status" value="1"/>
</dbReference>
<dbReference type="Ensembl" id="ENSOTST00005010547.2">
    <property type="protein sequence ID" value="ENSOTSP00005009572.2"/>
    <property type="gene ID" value="ENSOTSG00005004460.2"/>
</dbReference>
<proteinExistence type="predicted"/>